<dbReference type="AlphaFoldDB" id="A0A3Q9RNK8"/>
<dbReference type="RefSeq" id="WP_127760534.1">
    <property type="nucleotide sequence ID" value="NZ_CP026095.1"/>
</dbReference>
<reference evidence="1 2" key="1">
    <citation type="submission" date="2018-01" db="EMBL/GenBank/DDBJ databases">
        <title>Bacillus asahii Genome sequencing and assembly.</title>
        <authorList>
            <person name="Jiang H."/>
            <person name="Feng Y."/>
            <person name="Zhao F."/>
            <person name="Lin X."/>
        </authorList>
    </citation>
    <scope>NUCLEOTIDE SEQUENCE [LARGE SCALE GENOMIC DNA]</scope>
    <source>
        <strain evidence="1 2">OM18</strain>
    </source>
</reference>
<protein>
    <submittedName>
        <fullName evidence="1">Uncharacterized protein</fullName>
    </submittedName>
</protein>
<sequence length="87" mass="9716">MNDFFVGTILSSVGFLFVGAVLWLLIIVSVVLLLWGGLKKSWKGFFFSGLAILIPAIILSTQKGFFILFLFLPLLAFVIAYLMKIRT</sequence>
<gene>
    <name evidence="1" type="ORF">BAOM_2677</name>
</gene>
<dbReference type="Proteomes" id="UP000283095">
    <property type="component" value="Chromosome"/>
</dbReference>
<evidence type="ECO:0000313" key="1">
    <source>
        <dbReference type="EMBL" id="AZV43286.1"/>
    </source>
</evidence>
<evidence type="ECO:0000313" key="2">
    <source>
        <dbReference type="Proteomes" id="UP000283095"/>
    </source>
</evidence>
<proteinExistence type="predicted"/>
<dbReference type="KEGG" id="pasa:BAOM_2677"/>
<dbReference type="EMBL" id="CP026095">
    <property type="protein sequence ID" value="AZV43286.1"/>
    <property type="molecule type" value="Genomic_DNA"/>
</dbReference>
<name>A0A3Q9RNK8_9BACI</name>
<organism evidence="1 2">
    <name type="scientific">Peribacillus asahii</name>
    <dbReference type="NCBI Taxonomy" id="228899"/>
    <lineage>
        <taxon>Bacteria</taxon>
        <taxon>Bacillati</taxon>
        <taxon>Bacillota</taxon>
        <taxon>Bacilli</taxon>
        <taxon>Bacillales</taxon>
        <taxon>Bacillaceae</taxon>
        <taxon>Peribacillus</taxon>
    </lineage>
</organism>
<accession>A0A3Q9RNK8</accession>